<accession>A0A366SFY5</accession>
<gene>
    <name evidence="1" type="ORF">EB18_01826</name>
</gene>
<protein>
    <recommendedName>
        <fullName evidence="3">Transposase IS4-like domain-containing protein</fullName>
    </recommendedName>
</protein>
<reference evidence="1 2" key="1">
    <citation type="submission" date="2015-06" db="EMBL/GenBank/DDBJ databases">
        <title>The Genome Sequence of Enterococcus cecorum 170AEA1.</title>
        <authorList>
            <consortium name="The Broad Institute Genomics Platform"/>
            <consortium name="The Broad Institute Genome Sequencing Center for Infectious Disease"/>
            <person name="Earl A.M."/>
            <person name="Van Tyne D."/>
            <person name="Lebreton F."/>
            <person name="Saavedra J.T."/>
            <person name="Gilmore M.S."/>
            <person name="Manson McGuire A."/>
            <person name="Clock S."/>
            <person name="Crupain M."/>
            <person name="Rangan U."/>
            <person name="Young S."/>
            <person name="Abouelleil A."/>
            <person name="Cao P."/>
            <person name="Chapman S.B."/>
            <person name="Griggs A."/>
            <person name="Priest M."/>
            <person name="Shea T."/>
            <person name="Wortman J."/>
            <person name="Nusbaum C."/>
            <person name="Birren B."/>
        </authorList>
    </citation>
    <scope>NUCLEOTIDE SEQUENCE [LARGE SCALE GENOMIC DNA]</scope>
    <source>
        <strain evidence="1 2">170AEA1</strain>
    </source>
</reference>
<dbReference type="AlphaFoldDB" id="A0A366SFY5"/>
<dbReference type="EMBL" id="LEOY01000016">
    <property type="protein sequence ID" value="RBR28191.1"/>
    <property type="molecule type" value="Genomic_DNA"/>
</dbReference>
<proteinExistence type="predicted"/>
<evidence type="ECO:0000313" key="1">
    <source>
        <dbReference type="EMBL" id="RBR28191.1"/>
    </source>
</evidence>
<organism evidence="1 2">
    <name type="scientific">Enterococcus cecorum</name>
    <dbReference type="NCBI Taxonomy" id="44008"/>
    <lineage>
        <taxon>Bacteria</taxon>
        <taxon>Bacillati</taxon>
        <taxon>Bacillota</taxon>
        <taxon>Bacilli</taxon>
        <taxon>Lactobacillales</taxon>
        <taxon>Enterococcaceae</taxon>
        <taxon>Enterococcus</taxon>
    </lineage>
</organism>
<dbReference type="Proteomes" id="UP000252800">
    <property type="component" value="Unassembled WGS sequence"/>
</dbReference>
<dbReference type="InterPro" id="IPR012337">
    <property type="entry name" value="RNaseH-like_sf"/>
</dbReference>
<name>A0A366SFY5_9ENTE</name>
<evidence type="ECO:0000313" key="2">
    <source>
        <dbReference type="Proteomes" id="UP000252800"/>
    </source>
</evidence>
<comment type="caution">
    <text evidence="1">The sequence shown here is derived from an EMBL/GenBank/DDBJ whole genome shotgun (WGS) entry which is preliminary data.</text>
</comment>
<feature type="non-terminal residue" evidence="1">
    <location>
        <position position="1"/>
    </location>
</feature>
<sequence length="127" mass="14926">EAAEIIKVVRDRYKIEECFRVMKTNFEARPIYHRKDNRITAHFLLCYTALLVYRLMENKLNNEATHVSPKNLIETLKNMNIANVGDLYYTALYSGSLTLQALESVFQLNIDRKNYKPNDINKILKEL</sequence>
<evidence type="ECO:0008006" key="3">
    <source>
        <dbReference type="Google" id="ProtNLM"/>
    </source>
</evidence>
<dbReference type="SUPFAM" id="SSF53098">
    <property type="entry name" value="Ribonuclease H-like"/>
    <property type="match status" value="1"/>
</dbReference>